<keyword evidence="2" id="KW-1185">Reference proteome</keyword>
<protein>
    <submittedName>
        <fullName evidence="1">NAD(FAD)-utilizing dehydrogenase</fullName>
    </submittedName>
</protein>
<gene>
    <name evidence="1" type="ORF">FN960_06535</name>
</gene>
<dbReference type="Proteomes" id="UP000318521">
    <property type="component" value="Unassembled WGS sequence"/>
</dbReference>
<dbReference type="InterPro" id="IPR036188">
    <property type="entry name" value="FAD/NAD-bd_sf"/>
</dbReference>
<name>A0A554A127_9BACI</name>
<dbReference type="PRINTS" id="PR00368">
    <property type="entry name" value="FADPNR"/>
</dbReference>
<dbReference type="EMBL" id="VLXZ01000003">
    <property type="protein sequence ID" value="TSB47389.1"/>
    <property type="molecule type" value="Genomic_DNA"/>
</dbReference>
<dbReference type="SUPFAM" id="SSF51905">
    <property type="entry name" value="FAD/NAD(P)-binding domain"/>
    <property type="match status" value="1"/>
</dbReference>
<dbReference type="RefSeq" id="WP_143847888.1">
    <property type="nucleotide sequence ID" value="NZ_VLXZ01000003.1"/>
</dbReference>
<dbReference type="OrthoDB" id="9762921at2"/>
<dbReference type="PANTHER" id="PTHR43106">
    <property type="entry name" value="DEHYDROGENASE-RELATED"/>
    <property type="match status" value="1"/>
</dbReference>
<evidence type="ECO:0000313" key="2">
    <source>
        <dbReference type="Proteomes" id="UP000318521"/>
    </source>
</evidence>
<comment type="caution">
    <text evidence="1">The sequence shown here is derived from an EMBL/GenBank/DDBJ whole genome shotgun (WGS) entry which is preliminary data.</text>
</comment>
<reference evidence="1 2" key="1">
    <citation type="submission" date="2019-07" db="EMBL/GenBank/DDBJ databases">
        <authorList>
            <person name="Park Y.J."/>
            <person name="Jeong S.E."/>
            <person name="Jung H.S."/>
        </authorList>
    </citation>
    <scope>NUCLEOTIDE SEQUENCE [LARGE SCALE GENOMIC DNA]</scope>
    <source>
        <strain evidence="2">P16(2019)</strain>
    </source>
</reference>
<evidence type="ECO:0000313" key="1">
    <source>
        <dbReference type="EMBL" id="TSB47389.1"/>
    </source>
</evidence>
<sequence length="441" mass="49305">MYDIIIVGSGVSSLFLALTLSESDDNQKILILEKGKPLADRNSSINQDNYVGFAGLGKSEGKFNYASGFGGELSRKLGDETLDELLNEVDEILCQFGGDRVAKYSTSNETLNEKAKKAGLQMLSTEVRHLGSKLSTEVFQRFYQVLSVSSKIDMVFEVDIEAIEKDQNGFFLSTNKGGFASRKLVVATGRSGTEWLEEQCAVLGVKRGKTRLDLGIRIEMHEQQWRQVLQDTFETKLALTYKHTTSTTYCMNPKGEIIRKYQEGLVMPDGQNFREKEADTSNLNFTLFTPVYFVSLQEANDYAKQVIGQINDGGDRIVVQRLEDFLNKKSTENTQLAKNQIRPSLEADCGNLYEEVPALYSDIVEEFFVRLQSFLGQEIDGDTLLYGIDGKFYSPIIETDEQFQTNIKGLYVIGDCSGVTSSLSQAAASGLYLGKHLMKRF</sequence>
<dbReference type="PANTHER" id="PTHR43106:SF1">
    <property type="entry name" value="DEHYDROGENASE-RELATED"/>
    <property type="match status" value="1"/>
</dbReference>
<proteinExistence type="predicted"/>
<accession>A0A554A127</accession>
<organism evidence="1 2">
    <name type="scientific">Alkalicoccobacillus porphyridii</name>
    <dbReference type="NCBI Taxonomy" id="2597270"/>
    <lineage>
        <taxon>Bacteria</taxon>
        <taxon>Bacillati</taxon>
        <taxon>Bacillota</taxon>
        <taxon>Bacilli</taxon>
        <taxon>Bacillales</taxon>
        <taxon>Bacillaceae</taxon>
        <taxon>Alkalicoccobacillus</taxon>
    </lineage>
</organism>
<dbReference type="Gene3D" id="3.50.50.60">
    <property type="entry name" value="FAD/NAD(P)-binding domain"/>
    <property type="match status" value="1"/>
</dbReference>
<dbReference type="AlphaFoldDB" id="A0A554A127"/>